<dbReference type="AlphaFoldDB" id="A0A6J4JG84"/>
<gene>
    <name evidence="2" type="ORF">AVDCRST_MAG63-3475</name>
</gene>
<keyword evidence="1" id="KW-0472">Membrane</keyword>
<name>A0A6J4JG84_9BACT</name>
<keyword evidence="1" id="KW-0812">Transmembrane</keyword>
<feature type="transmembrane region" description="Helical" evidence="1">
    <location>
        <begin position="6"/>
        <end position="25"/>
    </location>
</feature>
<keyword evidence="1" id="KW-1133">Transmembrane helix</keyword>
<organism evidence="2">
    <name type="scientific">uncultured Armatimonadetes bacterium</name>
    <dbReference type="NCBI Taxonomy" id="157466"/>
    <lineage>
        <taxon>Bacteria</taxon>
        <taxon>Bacillati</taxon>
        <taxon>Armatimonadota</taxon>
        <taxon>environmental samples</taxon>
    </lineage>
</organism>
<reference evidence="2" key="1">
    <citation type="submission" date="2020-02" db="EMBL/GenBank/DDBJ databases">
        <authorList>
            <person name="Meier V. D."/>
        </authorList>
    </citation>
    <scope>NUCLEOTIDE SEQUENCE</scope>
    <source>
        <strain evidence="2">AVDCRST_MAG63</strain>
    </source>
</reference>
<sequence length="46" mass="5543">MLDWIVGHGSWLAPSALFFWLTLWWRRPPHWSDYETPPCRGDLFTP</sequence>
<evidence type="ECO:0000313" key="2">
    <source>
        <dbReference type="EMBL" id="CAA9279169.1"/>
    </source>
</evidence>
<accession>A0A6J4JG84</accession>
<evidence type="ECO:0000256" key="1">
    <source>
        <dbReference type="SAM" id="Phobius"/>
    </source>
</evidence>
<proteinExistence type="predicted"/>
<protein>
    <submittedName>
        <fullName evidence="2">Uncharacterized protein</fullName>
    </submittedName>
</protein>
<dbReference type="EMBL" id="CADCTO010000453">
    <property type="protein sequence ID" value="CAA9279169.1"/>
    <property type="molecule type" value="Genomic_DNA"/>
</dbReference>